<dbReference type="InterPro" id="IPR036890">
    <property type="entry name" value="HATPase_C_sf"/>
</dbReference>
<evidence type="ECO:0000256" key="7">
    <source>
        <dbReference type="ARBA" id="ARBA00022741"/>
    </source>
</evidence>
<keyword evidence="10" id="KW-1133">Transmembrane helix</keyword>
<dbReference type="SUPFAM" id="SSF52172">
    <property type="entry name" value="CheY-like"/>
    <property type="match status" value="1"/>
</dbReference>
<evidence type="ECO:0000256" key="10">
    <source>
        <dbReference type="ARBA" id="ARBA00022989"/>
    </source>
</evidence>
<feature type="domain" description="Response regulatory" evidence="15">
    <location>
        <begin position="1069"/>
        <end position="1185"/>
    </location>
</feature>
<dbReference type="InterPro" id="IPR036097">
    <property type="entry name" value="HisK_dim/P_sf"/>
</dbReference>
<keyword evidence="4 12" id="KW-0597">Phosphoprotein</keyword>
<feature type="signal peptide" evidence="13">
    <location>
        <begin position="1"/>
        <end position="26"/>
    </location>
</feature>
<accession>A0A8F9TWJ4</accession>
<dbReference type="SMART" id="SM00448">
    <property type="entry name" value="REC"/>
    <property type="match status" value="1"/>
</dbReference>
<dbReference type="GO" id="GO:0000155">
    <property type="term" value="F:phosphorelay sensor kinase activity"/>
    <property type="evidence" value="ECO:0007669"/>
    <property type="project" value="InterPro"/>
</dbReference>
<dbReference type="Gene3D" id="2.130.10.10">
    <property type="entry name" value="YVTN repeat-like/Quinoprotein amine dehydrogenase"/>
    <property type="match status" value="2"/>
</dbReference>
<dbReference type="CDD" id="cd00082">
    <property type="entry name" value="HisKA"/>
    <property type="match status" value="1"/>
</dbReference>
<dbReference type="InterPro" id="IPR011006">
    <property type="entry name" value="CheY-like_superfamily"/>
</dbReference>
<evidence type="ECO:0000313" key="16">
    <source>
        <dbReference type="EMBL" id="QYM80415.1"/>
    </source>
</evidence>
<evidence type="ECO:0000256" key="13">
    <source>
        <dbReference type="SAM" id="SignalP"/>
    </source>
</evidence>
<dbReference type="Pfam" id="PF02518">
    <property type="entry name" value="HATPase_c"/>
    <property type="match status" value="1"/>
</dbReference>
<dbReference type="InterPro" id="IPR013783">
    <property type="entry name" value="Ig-like_fold"/>
</dbReference>
<dbReference type="SUPFAM" id="SSF55874">
    <property type="entry name" value="ATPase domain of HSP90 chaperone/DNA topoisomerase II/histidine kinase"/>
    <property type="match status" value="1"/>
</dbReference>
<evidence type="ECO:0000256" key="4">
    <source>
        <dbReference type="ARBA" id="ARBA00022553"/>
    </source>
</evidence>
<dbReference type="GO" id="GO:0005524">
    <property type="term" value="F:ATP binding"/>
    <property type="evidence" value="ECO:0007669"/>
    <property type="project" value="UniProtKB-KW"/>
</dbReference>
<keyword evidence="13" id="KW-0732">Signal</keyword>
<dbReference type="Gene3D" id="1.10.287.130">
    <property type="match status" value="1"/>
</dbReference>
<dbReference type="SMART" id="SM00387">
    <property type="entry name" value="HATPase_c"/>
    <property type="match status" value="1"/>
</dbReference>
<dbReference type="CDD" id="cd16922">
    <property type="entry name" value="HATPase_EvgS-ArcB-TorS-like"/>
    <property type="match status" value="1"/>
</dbReference>
<dbReference type="InterPro" id="IPR003594">
    <property type="entry name" value="HATPase_dom"/>
</dbReference>
<evidence type="ECO:0000256" key="2">
    <source>
        <dbReference type="ARBA" id="ARBA00004370"/>
    </source>
</evidence>
<protein>
    <recommendedName>
        <fullName evidence="3">histidine kinase</fullName>
        <ecNumber evidence="3">2.7.13.3</ecNumber>
    </recommendedName>
</protein>
<evidence type="ECO:0000259" key="14">
    <source>
        <dbReference type="PROSITE" id="PS50109"/>
    </source>
</evidence>
<dbReference type="Pfam" id="PF00512">
    <property type="entry name" value="HisKA"/>
    <property type="match status" value="1"/>
</dbReference>
<keyword evidence="6" id="KW-0812">Transmembrane</keyword>
<dbReference type="Gene3D" id="2.60.40.10">
    <property type="entry name" value="Immunoglobulins"/>
    <property type="match status" value="1"/>
</dbReference>
<dbReference type="InterPro" id="IPR005467">
    <property type="entry name" value="His_kinase_dom"/>
</dbReference>
<dbReference type="InterPro" id="IPR003661">
    <property type="entry name" value="HisK_dim/P_dom"/>
</dbReference>
<evidence type="ECO:0000256" key="3">
    <source>
        <dbReference type="ARBA" id="ARBA00012438"/>
    </source>
</evidence>
<evidence type="ECO:0000256" key="5">
    <source>
        <dbReference type="ARBA" id="ARBA00022679"/>
    </source>
</evidence>
<keyword evidence="17" id="KW-1185">Reference proteome</keyword>
<evidence type="ECO:0000256" key="6">
    <source>
        <dbReference type="ARBA" id="ARBA00022692"/>
    </source>
</evidence>
<dbReference type="Proteomes" id="UP000825051">
    <property type="component" value="Chromosome"/>
</dbReference>
<dbReference type="FunFam" id="3.30.565.10:FF:000010">
    <property type="entry name" value="Sensor histidine kinase RcsC"/>
    <property type="match status" value="1"/>
</dbReference>
<keyword evidence="7" id="KW-0547">Nucleotide-binding</keyword>
<organism evidence="16 17">
    <name type="scientific">Horticoccus luteus</name>
    <dbReference type="NCBI Taxonomy" id="2862869"/>
    <lineage>
        <taxon>Bacteria</taxon>
        <taxon>Pseudomonadati</taxon>
        <taxon>Verrucomicrobiota</taxon>
        <taxon>Opitutia</taxon>
        <taxon>Opitutales</taxon>
        <taxon>Opitutaceae</taxon>
        <taxon>Horticoccus</taxon>
    </lineage>
</organism>
<evidence type="ECO:0000256" key="1">
    <source>
        <dbReference type="ARBA" id="ARBA00000085"/>
    </source>
</evidence>
<dbReference type="GO" id="GO:0005886">
    <property type="term" value="C:plasma membrane"/>
    <property type="evidence" value="ECO:0007669"/>
    <property type="project" value="TreeGrafter"/>
</dbReference>
<dbReference type="SUPFAM" id="SSF47384">
    <property type="entry name" value="Homodimeric domain of signal transducing histidine kinase"/>
    <property type="match status" value="1"/>
</dbReference>
<evidence type="ECO:0000256" key="11">
    <source>
        <dbReference type="ARBA" id="ARBA00023136"/>
    </source>
</evidence>
<keyword evidence="9" id="KW-0067">ATP-binding</keyword>
<keyword evidence="5" id="KW-0808">Transferase</keyword>
<dbReference type="InterPro" id="IPR015943">
    <property type="entry name" value="WD40/YVTN_repeat-like_dom_sf"/>
</dbReference>
<dbReference type="PROSITE" id="PS50110">
    <property type="entry name" value="RESPONSE_REGULATORY"/>
    <property type="match status" value="1"/>
</dbReference>
<dbReference type="InterPro" id="IPR001789">
    <property type="entry name" value="Sig_transdc_resp-reg_receiver"/>
</dbReference>
<evidence type="ECO:0000256" key="8">
    <source>
        <dbReference type="ARBA" id="ARBA00022777"/>
    </source>
</evidence>
<feature type="domain" description="Histidine kinase" evidence="14">
    <location>
        <begin position="829"/>
        <end position="1045"/>
    </location>
</feature>
<dbReference type="SMART" id="SM00388">
    <property type="entry name" value="HisKA"/>
    <property type="match status" value="1"/>
</dbReference>
<evidence type="ECO:0000256" key="9">
    <source>
        <dbReference type="ARBA" id="ARBA00022840"/>
    </source>
</evidence>
<feature type="chain" id="PRO_5034400777" description="histidine kinase" evidence="13">
    <location>
        <begin position="27"/>
        <end position="1272"/>
    </location>
</feature>
<dbReference type="PANTHER" id="PTHR43047:SF72">
    <property type="entry name" value="OSMOSENSING HISTIDINE PROTEIN KINASE SLN1"/>
    <property type="match status" value="1"/>
</dbReference>
<sequence>MSSALLRRTAWLLFVLAAFAPLPAFALSEEGRPLISRYSPKDYQSHYQVWCATQASDGRMWFGSLNGAVLFDGHRWTKAAVPTSWVRQLVEGPQGRMFVGGEDVLGYIEADGFGGWRYISLLEKVPADAKPVGLGRRVVRVGNDIYIACDRAVFRVRGHDVHTWTFEPGIRNAVDVVGGEVFLLRGKEGILRLRGDKFEPWTIPSAMANPQYAFLLPVDGPGALLALGQDGLFRLDAAGHATPWGTAARQAAGDAQFFSGQRLRDGSYALATINGGVILLSADGETAQQIAAADGLTSDVVIGLGEDRERGLWAATQNGITRIDRTGAATVFDDANGLGEAITQALVRHRGTLFTVFGNRVLHLIPAAAKGRAHWEPLSELPPQQKYNALVSHPRGLILGSTGVQLFADGTITPLVDSAVNVTSLAVSSTDPERIFVGWDHYVTALRFTDGRWHDEGRIEGIDGEPYSMVEEADGTLWVATATRGVFLARKAAEASSWAHARVKNYQADNNGLPAGHGWVFVEQTPFGSRFATELGPFKYDSTSDRLVPDEALLAAGGKLRLFEAFIRADRGDAWATNGSNRLTPERPLVRLHATRTGAVEMTDAPAAIASLLGQSGLQLGLFEPAPDGGVLWARGLDKLIRIDLARLRAPDDAVAPILTNFTAEGRPQSLPFAPTAAAALHYSTEPMVIRFASTRYAPGTGPRFQNRLAGFRETWSAPSTETETVFTNLEGGPFVFEVRTVDGDGHTSPARALAFTVAPPWQRSSAAYAGYGLLTLGAVFGLVRWRTAASERERRRLEKLVFDRTAELHAATESADTANRAKSVFLANMSHELRTPLNGIIGYSDVLLRSAELAPRDRERVNVVAQSGEHLLRMINEVLDFSKIEAGKIELRPAPFHLPQLLNDVAATLEPRANQKRLQFALETAGDLPRQVIGDAQKLRQVLDNLLGNAVKFTARGSVTLRVDCADGLVHFSVVDTGVGITPADQVQLFQPFHQAADARPPEPGTGLGLAIAQRFVQLMGGTITVESELGCGSTFSFSLALEPLAVDADASAPTMRQPLAYAGPRRRLLIVDDVAVNRAVLVELLTPLGFACEEADTGLAALAKFDAQAFDAVLVDLRMPDMDGIAITRALRTRPAAARIAIVAMSASVLSFNRDEALAAGCDDFLPKPFRQSELLAKLGLHLRLTWRYEESSSPFSSTAPGDVPLRDLRQLLDLARRGEIRPLREHLAVLRKQFPTDAGLRELEIAATAFQMEAIRRQLAGRLGDSPVT</sequence>
<proteinExistence type="predicted"/>
<dbReference type="AlphaFoldDB" id="A0A8F9TWJ4"/>
<dbReference type="KEGG" id="ole:K0B96_07350"/>
<dbReference type="GO" id="GO:0009927">
    <property type="term" value="F:histidine phosphotransfer kinase activity"/>
    <property type="evidence" value="ECO:0007669"/>
    <property type="project" value="TreeGrafter"/>
</dbReference>
<dbReference type="SUPFAM" id="SSF63829">
    <property type="entry name" value="Calcium-dependent phosphotriesterase"/>
    <property type="match status" value="2"/>
</dbReference>
<dbReference type="FunFam" id="1.10.287.130:FF:000004">
    <property type="entry name" value="Ethylene receptor 1"/>
    <property type="match status" value="1"/>
</dbReference>
<dbReference type="Gene3D" id="3.30.565.10">
    <property type="entry name" value="Histidine kinase-like ATPase, C-terminal domain"/>
    <property type="match status" value="1"/>
</dbReference>
<dbReference type="InterPro" id="IPR004358">
    <property type="entry name" value="Sig_transdc_His_kin-like_C"/>
</dbReference>
<name>A0A8F9TWJ4_9BACT</name>
<dbReference type="Gene3D" id="3.40.50.2300">
    <property type="match status" value="1"/>
</dbReference>
<reference evidence="16" key="1">
    <citation type="submission" date="2021-08" db="EMBL/GenBank/DDBJ databases">
        <title>Genome of a novel bacterium of the phylum Verrucomicrobia, Oleiharenicola sp. KSB-15.</title>
        <authorList>
            <person name="Chung J.-H."/>
            <person name="Ahn J.-H."/>
            <person name="Yoon Y."/>
            <person name="Kim D.-Y."/>
            <person name="An S.-H."/>
            <person name="Park I."/>
            <person name="Yeon J."/>
        </authorList>
    </citation>
    <scope>NUCLEOTIDE SEQUENCE</scope>
    <source>
        <strain evidence="16">KSB-15</strain>
    </source>
</reference>
<dbReference type="Pfam" id="PF00072">
    <property type="entry name" value="Response_reg"/>
    <property type="match status" value="1"/>
</dbReference>
<dbReference type="RefSeq" id="WP_220165573.1">
    <property type="nucleotide sequence ID" value="NZ_CP080507.1"/>
</dbReference>
<dbReference type="PANTHER" id="PTHR43047">
    <property type="entry name" value="TWO-COMPONENT HISTIDINE PROTEIN KINASE"/>
    <property type="match status" value="1"/>
</dbReference>
<keyword evidence="8" id="KW-0418">Kinase</keyword>
<comment type="subcellular location">
    <subcellularLocation>
        <location evidence="2">Membrane</location>
    </subcellularLocation>
</comment>
<gene>
    <name evidence="16" type="ORF">K0B96_07350</name>
</gene>
<dbReference type="PROSITE" id="PS50109">
    <property type="entry name" value="HIS_KIN"/>
    <property type="match status" value="1"/>
</dbReference>
<evidence type="ECO:0000313" key="17">
    <source>
        <dbReference type="Proteomes" id="UP000825051"/>
    </source>
</evidence>
<evidence type="ECO:0000259" key="15">
    <source>
        <dbReference type="PROSITE" id="PS50110"/>
    </source>
</evidence>
<dbReference type="PRINTS" id="PR00344">
    <property type="entry name" value="BCTRLSENSOR"/>
</dbReference>
<dbReference type="EMBL" id="CP080507">
    <property type="protein sequence ID" value="QYM80415.1"/>
    <property type="molecule type" value="Genomic_DNA"/>
</dbReference>
<dbReference type="CDD" id="cd17546">
    <property type="entry name" value="REC_hyHK_CKI1_RcsC-like"/>
    <property type="match status" value="1"/>
</dbReference>
<comment type="catalytic activity">
    <reaction evidence="1">
        <text>ATP + protein L-histidine = ADP + protein N-phospho-L-histidine.</text>
        <dbReference type="EC" id="2.7.13.3"/>
    </reaction>
</comment>
<keyword evidence="11" id="KW-0472">Membrane</keyword>
<evidence type="ECO:0000256" key="12">
    <source>
        <dbReference type="PROSITE-ProRule" id="PRU00169"/>
    </source>
</evidence>
<dbReference type="EC" id="2.7.13.3" evidence="3"/>
<feature type="modified residue" description="4-aspartylphosphate" evidence="12">
    <location>
        <position position="1118"/>
    </location>
</feature>